<keyword evidence="11" id="KW-1185">Reference proteome</keyword>
<keyword evidence="6" id="KW-0833">Ubl conjugation pathway</keyword>
<comment type="caution">
    <text evidence="10">The sequence shown here is derived from an EMBL/GenBank/DDBJ whole genome shotgun (WGS) entry which is preliminary data.</text>
</comment>
<evidence type="ECO:0000256" key="1">
    <source>
        <dbReference type="ARBA" id="ARBA00000900"/>
    </source>
</evidence>
<dbReference type="PROSITE" id="PS50089">
    <property type="entry name" value="ZF_RING_2"/>
    <property type="match status" value="1"/>
</dbReference>
<dbReference type="GO" id="GO:0061630">
    <property type="term" value="F:ubiquitin protein ligase activity"/>
    <property type="evidence" value="ECO:0007669"/>
    <property type="project" value="UniProtKB-EC"/>
</dbReference>
<dbReference type="AlphaFoldDB" id="A0A7J7HAC1"/>
<accession>A0A7J7HAC1</accession>
<dbReference type="InterPro" id="IPR001841">
    <property type="entry name" value="Znf_RING"/>
</dbReference>
<feature type="domain" description="RING-type" evidence="9">
    <location>
        <begin position="471"/>
        <end position="512"/>
    </location>
</feature>
<keyword evidence="3" id="KW-0808">Transferase</keyword>
<protein>
    <recommendedName>
        <fullName evidence="2">RING-type E3 ubiquitin transferase</fullName>
        <ecNumber evidence="2">2.3.2.27</ecNumber>
    </recommendedName>
</protein>
<dbReference type="GO" id="GO:0005634">
    <property type="term" value="C:nucleus"/>
    <property type="evidence" value="ECO:0007669"/>
    <property type="project" value="TreeGrafter"/>
</dbReference>
<dbReference type="Gene3D" id="3.30.40.10">
    <property type="entry name" value="Zinc/RING finger domain, C3HC4 (zinc finger)"/>
    <property type="match status" value="1"/>
</dbReference>
<keyword evidence="5 8" id="KW-0863">Zinc-finger</keyword>
<dbReference type="SUPFAM" id="SSF57850">
    <property type="entry name" value="RING/U-box"/>
    <property type="match status" value="1"/>
</dbReference>
<evidence type="ECO:0000256" key="6">
    <source>
        <dbReference type="ARBA" id="ARBA00022786"/>
    </source>
</evidence>
<evidence type="ECO:0000313" key="11">
    <source>
        <dbReference type="Proteomes" id="UP000593564"/>
    </source>
</evidence>
<dbReference type="InterPro" id="IPR045191">
    <property type="entry name" value="MBR1/2-like"/>
</dbReference>
<dbReference type="Proteomes" id="UP000593564">
    <property type="component" value="Unassembled WGS sequence"/>
</dbReference>
<reference evidence="10 11" key="2">
    <citation type="submission" date="2020-07" db="EMBL/GenBank/DDBJ databases">
        <title>Genome assembly of wild tea tree DASZ reveals pedigree and selection history of tea varieties.</title>
        <authorList>
            <person name="Zhang W."/>
        </authorList>
    </citation>
    <scope>NUCLEOTIDE SEQUENCE [LARGE SCALE GENOMIC DNA]</scope>
    <source>
        <strain evidence="11">cv. G240</strain>
        <tissue evidence="10">Leaf</tissue>
    </source>
</reference>
<gene>
    <name evidence="10" type="ORF">HYC85_011752</name>
</gene>
<dbReference type="InterPro" id="IPR013083">
    <property type="entry name" value="Znf_RING/FYVE/PHD"/>
</dbReference>
<proteinExistence type="predicted"/>
<evidence type="ECO:0000256" key="8">
    <source>
        <dbReference type="PROSITE-ProRule" id="PRU00175"/>
    </source>
</evidence>
<sequence>MRTNAHKERQNMLCPSQMIDLELDEEAQSHVRLEPCVLFGSIGNCPQPNVHSILPAAGNPTHFDIHHLPDSHENALFYGMAQYNGFQHHHASNYYNPYMTPSGAGIFPSPINQGSHDLSPSSSNGGIIGVPIDDYRMSNHFMVGVGVPSKMKNAEGMPGSFQYCNALAGPSSAITLLNRRPVEPVASPMEVGSHQSVSGAIGPDFVLAHNPNHLIQTTYVGPVLSDCQFSLFHTNGGDGGTLTWSQAPAITYLHGSSVSGGRTEPGTMGAYQETASNRSSTTIMHLPPFHQGHHNLHHPPHPMQGLRGQNINFHSQVATSSHRLSTSSTSHTRMNPFQDVVEVGPRYVGPVPPTSPRIYQPHQRVLIPEATMRHRNLPHLRILPADEVATLEISGYYEVGNSIDRHRDLRLDIDHMSYEELLALGEQIGNVTTGLSEETITSHLKTRTYISSTLCMNLEEAACADQDTDFCVICQTDYKNLEKIGALDCGHEYHVDCVKKWLLIKNTCPICKSVALTAERKGFYREG</sequence>
<keyword evidence="7" id="KW-0862">Zinc</keyword>
<evidence type="ECO:0000256" key="3">
    <source>
        <dbReference type="ARBA" id="ARBA00022679"/>
    </source>
</evidence>
<evidence type="ECO:0000256" key="7">
    <source>
        <dbReference type="ARBA" id="ARBA00022833"/>
    </source>
</evidence>
<evidence type="ECO:0000256" key="5">
    <source>
        <dbReference type="ARBA" id="ARBA00022771"/>
    </source>
</evidence>
<evidence type="ECO:0000313" key="10">
    <source>
        <dbReference type="EMBL" id="KAF5949759.1"/>
    </source>
</evidence>
<reference evidence="11" key="1">
    <citation type="journal article" date="2020" name="Nat. Commun.">
        <title>Genome assembly of wild tea tree DASZ reveals pedigree and selection history of tea varieties.</title>
        <authorList>
            <person name="Zhang W."/>
            <person name="Zhang Y."/>
            <person name="Qiu H."/>
            <person name="Guo Y."/>
            <person name="Wan H."/>
            <person name="Zhang X."/>
            <person name="Scossa F."/>
            <person name="Alseekh S."/>
            <person name="Zhang Q."/>
            <person name="Wang P."/>
            <person name="Xu L."/>
            <person name="Schmidt M.H."/>
            <person name="Jia X."/>
            <person name="Li D."/>
            <person name="Zhu A."/>
            <person name="Guo F."/>
            <person name="Chen W."/>
            <person name="Ni D."/>
            <person name="Usadel B."/>
            <person name="Fernie A.R."/>
            <person name="Wen W."/>
        </authorList>
    </citation>
    <scope>NUCLEOTIDE SEQUENCE [LARGE SCALE GENOMIC DNA]</scope>
    <source>
        <strain evidence="11">cv. G240</strain>
    </source>
</reference>
<dbReference type="Pfam" id="PF13639">
    <property type="entry name" value="zf-RING_2"/>
    <property type="match status" value="1"/>
</dbReference>
<evidence type="ECO:0000256" key="2">
    <source>
        <dbReference type="ARBA" id="ARBA00012483"/>
    </source>
</evidence>
<comment type="catalytic activity">
    <reaction evidence="1">
        <text>S-ubiquitinyl-[E2 ubiquitin-conjugating enzyme]-L-cysteine + [acceptor protein]-L-lysine = [E2 ubiquitin-conjugating enzyme]-L-cysteine + N(6)-ubiquitinyl-[acceptor protein]-L-lysine.</text>
        <dbReference type="EC" id="2.3.2.27"/>
    </reaction>
</comment>
<organism evidence="10 11">
    <name type="scientific">Camellia sinensis</name>
    <name type="common">Tea plant</name>
    <name type="synonym">Thea sinensis</name>
    <dbReference type="NCBI Taxonomy" id="4442"/>
    <lineage>
        <taxon>Eukaryota</taxon>
        <taxon>Viridiplantae</taxon>
        <taxon>Streptophyta</taxon>
        <taxon>Embryophyta</taxon>
        <taxon>Tracheophyta</taxon>
        <taxon>Spermatophyta</taxon>
        <taxon>Magnoliopsida</taxon>
        <taxon>eudicotyledons</taxon>
        <taxon>Gunneridae</taxon>
        <taxon>Pentapetalae</taxon>
        <taxon>asterids</taxon>
        <taxon>Ericales</taxon>
        <taxon>Theaceae</taxon>
        <taxon>Camellia</taxon>
    </lineage>
</organism>
<evidence type="ECO:0000256" key="4">
    <source>
        <dbReference type="ARBA" id="ARBA00022723"/>
    </source>
</evidence>
<keyword evidence="4" id="KW-0479">Metal-binding</keyword>
<dbReference type="SMART" id="SM00184">
    <property type="entry name" value="RING"/>
    <property type="match status" value="1"/>
</dbReference>
<evidence type="ECO:0000259" key="9">
    <source>
        <dbReference type="PROSITE" id="PS50089"/>
    </source>
</evidence>
<dbReference type="EMBL" id="JACBKZ010000005">
    <property type="protein sequence ID" value="KAF5949759.1"/>
    <property type="molecule type" value="Genomic_DNA"/>
</dbReference>
<dbReference type="PANTHER" id="PTHR22937:SF222">
    <property type="entry name" value="RING-TYPE E3 UBIQUITIN TRANSFERASE"/>
    <property type="match status" value="1"/>
</dbReference>
<dbReference type="EC" id="2.3.2.27" evidence="2"/>
<name>A0A7J7HAC1_CAMSI</name>
<dbReference type="PANTHER" id="PTHR22937">
    <property type="entry name" value="E3 UBIQUITIN-PROTEIN LIGASE RNF165"/>
    <property type="match status" value="1"/>
</dbReference>
<dbReference type="GO" id="GO:0008270">
    <property type="term" value="F:zinc ion binding"/>
    <property type="evidence" value="ECO:0007669"/>
    <property type="project" value="UniProtKB-KW"/>
</dbReference>